<keyword evidence="5" id="KW-1185">Reference proteome</keyword>
<feature type="compositionally biased region" description="Basic and acidic residues" evidence="1">
    <location>
        <begin position="8"/>
        <end position="27"/>
    </location>
</feature>
<feature type="transmembrane region" description="Helical" evidence="2">
    <location>
        <begin position="165"/>
        <end position="185"/>
    </location>
</feature>
<keyword evidence="2" id="KW-0472">Membrane</keyword>
<dbReference type="InterPro" id="IPR058581">
    <property type="entry name" value="TM_HPP"/>
</dbReference>
<keyword evidence="2 4" id="KW-0812">Transmembrane</keyword>
<gene>
    <name evidence="4" type="ORF">AKO1_001983</name>
</gene>
<evidence type="ECO:0000256" key="1">
    <source>
        <dbReference type="SAM" id="MobiDB-lite"/>
    </source>
</evidence>
<evidence type="ECO:0000313" key="4">
    <source>
        <dbReference type="EMBL" id="KAL0486389.1"/>
    </source>
</evidence>
<keyword evidence="2" id="KW-1133">Transmembrane helix</keyword>
<dbReference type="Proteomes" id="UP001431209">
    <property type="component" value="Unassembled WGS sequence"/>
</dbReference>
<accession>A0AAW2ZCG9</accession>
<feature type="compositionally biased region" description="Basic and acidic residues" evidence="1">
    <location>
        <begin position="63"/>
        <end position="72"/>
    </location>
</feature>
<dbReference type="Pfam" id="PF04982">
    <property type="entry name" value="TM_HPP"/>
    <property type="match status" value="1"/>
</dbReference>
<organism evidence="4 5">
    <name type="scientific">Acrasis kona</name>
    <dbReference type="NCBI Taxonomy" id="1008807"/>
    <lineage>
        <taxon>Eukaryota</taxon>
        <taxon>Discoba</taxon>
        <taxon>Heterolobosea</taxon>
        <taxon>Tetramitia</taxon>
        <taxon>Eutetramitia</taxon>
        <taxon>Acrasidae</taxon>
        <taxon>Acrasis</taxon>
    </lineage>
</organism>
<dbReference type="InterPro" id="IPR007065">
    <property type="entry name" value="HPP"/>
</dbReference>
<dbReference type="AlphaFoldDB" id="A0AAW2ZCG9"/>
<dbReference type="PANTHER" id="PTHR33741">
    <property type="entry name" value="TRANSMEMBRANE PROTEIN DDB_G0269096-RELATED"/>
    <property type="match status" value="1"/>
</dbReference>
<evidence type="ECO:0000313" key="5">
    <source>
        <dbReference type="Proteomes" id="UP001431209"/>
    </source>
</evidence>
<protein>
    <submittedName>
        <fullName evidence="4">5 TM domain-containing transmembrane protein</fullName>
    </submittedName>
</protein>
<feature type="compositionally biased region" description="Basic and acidic residues" evidence="1">
    <location>
        <begin position="40"/>
        <end position="55"/>
    </location>
</feature>
<dbReference type="EMBL" id="JAOPGA020001228">
    <property type="protein sequence ID" value="KAL0486389.1"/>
    <property type="molecule type" value="Genomic_DNA"/>
</dbReference>
<feature type="transmembrane region" description="Helical" evidence="2">
    <location>
        <begin position="105"/>
        <end position="125"/>
    </location>
</feature>
<feature type="transmembrane region" description="Helical" evidence="2">
    <location>
        <begin position="137"/>
        <end position="153"/>
    </location>
</feature>
<evidence type="ECO:0000256" key="2">
    <source>
        <dbReference type="SAM" id="Phobius"/>
    </source>
</evidence>
<dbReference type="PANTHER" id="PTHR33741:SF5">
    <property type="entry name" value="TRANSMEMBRANE PROTEIN DDB_G0269096-RELATED"/>
    <property type="match status" value="1"/>
</dbReference>
<feature type="region of interest" description="Disordered" evidence="1">
    <location>
        <begin position="1"/>
        <end position="72"/>
    </location>
</feature>
<reference evidence="4 5" key="1">
    <citation type="submission" date="2024-03" db="EMBL/GenBank/DDBJ databases">
        <title>The Acrasis kona genome and developmental transcriptomes reveal deep origins of eukaryotic multicellular pathways.</title>
        <authorList>
            <person name="Sheikh S."/>
            <person name="Fu C.-J."/>
            <person name="Brown M.W."/>
            <person name="Baldauf S.L."/>
        </authorList>
    </citation>
    <scope>NUCLEOTIDE SEQUENCE [LARGE SCALE GENOMIC DNA]</scope>
    <source>
        <strain evidence="4 5">ATCC MYA-3509</strain>
    </source>
</reference>
<comment type="caution">
    <text evidence="4">The sequence shown here is derived from an EMBL/GenBank/DDBJ whole genome shotgun (WGS) entry which is preliminary data.</text>
</comment>
<feature type="transmembrane region" description="Helical" evidence="2">
    <location>
        <begin position="220"/>
        <end position="241"/>
    </location>
</feature>
<evidence type="ECO:0000259" key="3">
    <source>
        <dbReference type="Pfam" id="PF04982"/>
    </source>
</evidence>
<proteinExistence type="predicted"/>
<name>A0AAW2ZCG9_9EUKA</name>
<feature type="domain" description="HPP transmembrane region" evidence="3">
    <location>
        <begin position="105"/>
        <end position="243"/>
    </location>
</feature>
<sequence>MEQSSEGGDVHLDVELKNEKPQGKDDSNEPNQNKVAGDASKTEDAGRTKNDDTFHHIYGGHPTKHDNIFHGLERSNKTVKQRVVRYFRKFKGDPNAKPPAGRHGLINNLLSFLGSFIGIGINAVINQYAFNFTGTQFVLLLGAWGATSILLYSEFHSPLAQPRNLFVGSFVSSLIAVVLNNAITISGIREWLQPWTAALSVSCALLAMHYTKAVHPPGGAIALLGILQSVSIFNYFSLILVPMV</sequence>